<dbReference type="RefSeq" id="WP_058532221.1">
    <property type="nucleotide sequence ID" value="NZ_CAAAIN010000007.1"/>
</dbReference>
<reference evidence="1 2" key="1">
    <citation type="submission" date="2015-11" db="EMBL/GenBank/DDBJ databases">
        <title>Genomic analysis of 38 Legionella species identifies large and diverse effector repertoires.</title>
        <authorList>
            <person name="Burstein D."/>
            <person name="Amaro F."/>
            <person name="Zusman T."/>
            <person name="Lifshitz Z."/>
            <person name="Cohen O."/>
            <person name="Gilbert J.A."/>
            <person name="Pupko T."/>
            <person name="Shuman H.A."/>
            <person name="Segal G."/>
        </authorList>
    </citation>
    <scope>NUCLEOTIDE SEQUENCE [LARGE SCALE GENOMIC DNA]</scope>
    <source>
        <strain evidence="1 2">WA-270A-C2</strain>
    </source>
</reference>
<sequence length="264" mass="29835">MAHQQSIELGTLLAGADENLRASQGILHELLQEKEIALLSQESLEHRGRLLELTLQYRLDMQNALSRLLGLEPILLQLLGVGPHYSQTINLERLAFALGHDDLSQLLYLLGELLHSLLRIASRYQHQEKNYRDAHAPGKNPYKRFYLGLQQACELQKAMLMSLDSFEQTLKNLVKRAAIGPVLDHLAALRGPISQFHQALLNGLDCSAQFYKTIQPQLKLEEELGTVLARAEPFFRPVKPGKNPSPERLEQRAAAKRLGNFFNH</sequence>
<gene>
    <name evidence="1" type="ORF">Lrub_2272</name>
</gene>
<evidence type="ECO:0000313" key="1">
    <source>
        <dbReference type="EMBL" id="KTD47350.1"/>
    </source>
</evidence>
<proteinExistence type="predicted"/>
<evidence type="ECO:0000313" key="2">
    <source>
        <dbReference type="Proteomes" id="UP000054608"/>
    </source>
</evidence>
<keyword evidence="2" id="KW-1185">Reference proteome</keyword>
<organism evidence="1 2">
    <name type="scientific">Legionella rubrilucens</name>
    <dbReference type="NCBI Taxonomy" id="458"/>
    <lineage>
        <taxon>Bacteria</taxon>
        <taxon>Pseudomonadati</taxon>
        <taxon>Pseudomonadota</taxon>
        <taxon>Gammaproteobacteria</taxon>
        <taxon>Legionellales</taxon>
        <taxon>Legionellaceae</taxon>
        <taxon>Legionella</taxon>
    </lineage>
</organism>
<comment type="caution">
    <text evidence="1">The sequence shown here is derived from an EMBL/GenBank/DDBJ whole genome shotgun (WGS) entry which is preliminary data.</text>
</comment>
<dbReference type="EMBL" id="LNYT01000020">
    <property type="protein sequence ID" value="KTD47350.1"/>
    <property type="molecule type" value="Genomic_DNA"/>
</dbReference>
<accession>A0A0W0XSC6</accession>
<dbReference type="OrthoDB" id="5653857at2"/>
<dbReference type="PATRIC" id="fig|458.5.peg.2369"/>
<name>A0A0W0XSC6_9GAMM</name>
<dbReference type="AlphaFoldDB" id="A0A0W0XSC6"/>
<dbReference type="Proteomes" id="UP000054608">
    <property type="component" value="Unassembled WGS sequence"/>
</dbReference>
<protein>
    <submittedName>
        <fullName evidence="1">Uncharacterized protein</fullName>
    </submittedName>
</protein>